<sequence>MTSLARADVAAVDPAEFTAPAGDRCAVTVEARSGVFSFDCAPGETLLYAGLAHGLTLPHECATGTCGTCRARVMSGEVDVAWEAAPGAARLKREKGDVLLCQTRAAGDCVLRVPSDVAAKPERHEIPAARSGVIENLRRLTSDVVDFEIALSEPMDFDAGQFVVIEAPGLEGGRAYSMVNYGRGVDRLSLVVKRKPGGGFGDWIAGATAEGAKVEVFGPLGRATFHPDEGRDLLMIAGGSGIAGMMSILARAGEEDYFRDHKGHVFFGVRTLADGFYLEDFARSVDRGHGNLRVTLALSHEDPGSPSHPDHAGVELATGFVHEVAAAAMAGAYDNVMAYLAGPPPMVDGAIRALLVAGMSRTAIRYDKFG</sequence>
<dbReference type="GO" id="GO:0016491">
    <property type="term" value="F:oxidoreductase activity"/>
    <property type="evidence" value="ECO:0007669"/>
    <property type="project" value="InterPro"/>
</dbReference>
<gene>
    <name evidence="3" type="ORF">DI565_12475</name>
</gene>
<proteinExistence type="predicted"/>
<dbReference type="PRINTS" id="PR00410">
    <property type="entry name" value="PHEHYDRXLASE"/>
</dbReference>
<dbReference type="InterPro" id="IPR001041">
    <property type="entry name" value="2Fe-2S_ferredoxin-type"/>
</dbReference>
<dbReference type="Pfam" id="PF00111">
    <property type="entry name" value="Fer2"/>
    <property type="match status" value="1"/>
</dbReference>
<dbReference type="InterPro" id="IPR017938">
    <property type="entry name" value="Riboflavin_synthase-like_b-brl"/>
</dbReference>
<dbReference type="SUPFAM" id="SSF52343">
    <property type="entry name" value="Ferredoxin reductase-like, C-terminal NADP-linked domain"/>
    <property type="match status" value="1"/>
</dbReference>
<dbReference type="PROSITE" id="PS51085">
    <property type="entry name" value="2FE2S_FER_2"/>
    <property type="match status" value="1"/>
</dbReference>
<evidence type="ECO:0000313" key="4">
    <source>
        <dbReference type="Proteomes" id="UP000249577"/>
    </source>
</evidence>
<dbReference type="InterPro" id="IPR039261">
    <property type="entry name" value="FNR_nucleotide-bd"/>
</dbReference>
<dbReference type="Pfam" id="PF00175">
    <property type="entry name" value="NAD_binding_1"/>
    <property type="match status" value="1"/>
</dbReference>
<dbReference type="InterPro" id="IPR012675">
    <property type="entry name" value="Beta-grasp_dom_sf"/>
</dbReference>
<evidence type="ECO:0000259" key="1">
    <source>
        <dbReference type="PROSITE" id="PS51085"/>
    </source>
</evidence>
<dbReference type="InterPro" id="IPR008333">
    <property type="entry name" value="Cbr1-like_FAD-bd_dom"/>
</dbReference>
<dbReference type="InterPro" id="IPR050415">
    <property type="entry name" value="MRET"/>
</dbReference>
<dbReference type="PROSITE" id="PS51384">
    <property type="entry name" value="FAD_FR"/>
    <property type="match status" value="1"/>
</dbReference>
<dbReference type="Gene3D" id="3.40.50.80">
    <property type="entry name" value="Nucleotide-binding domain of ferredoxin-NADP reductase (FNR) module"/>
    <property type="match status" value="1"/>
</dbReference>
<dbReference type="Pfam" id="PF00970">
    <property type="entry name" value="FAD_binding_6"/>
    <property type="match status" value="1"/>
</dbReference>
<organism evidence="3 4">
    <name type="scientific">Ancylobacter novellus</name>
    <name type="common">Thiobacillus novellus</name>
    <dbReference type="NCBI Taxonomy" id="921"/>
    <lineage>
        <taxon>Bacteria</taxon>
        <taxon>Pseudomonadati</taxon>
        <taxon>Pseudomonadota</taxon>
        <taxon>Alphaproteobacteria</taxon>
        <taxon>Hyphomicrobiales</taxon>
        <taxon>Xanthobacteraceae</taxon>
        <taxon>Ancylobacter</taxon>
    </lineage>
</organism>
<dbReference type="Gene3D" id="3.10.20.30">
    <property type="match status" value="1"/>
</dbReference>
<dbReference type="SUPFAM" id="SSF54292">
    <property type="entry name" value="2Fe-2S ferredoxin-like"/>
    <property type="match status" value="1"/>
</dbReference>
<dbReference type="Proteomes" id="UP000249577">
    <property type="component" value="Unassembled WGS sequence"/>
</dbReference>
<protein>
    <submittedName>
        <fullName evidence="3">Oxidoreductase</fullName>
    </submittedName>
</protein>
<dbReference type="PANTHER" id="PTHR47354:SF5">
    <property type="entry name" value="PROTEIN RFBI"/>
    <property type="match status" value="1"/>
</dbReference>
<name>A0A2W5KFL9_ANCNO</name>
<dbReference type="GO" id="GO:0051537">
    <property type="term" value="F:2 iron, 2 sulfur cluster binding"/>
    <property type="evidence" value="ECO:0007669"/>
    <property type="project" value="InterPro"/>
</dbReference>
<dbReference type="InterPro" id="IPR036010">
    <property type="entry name" value="2Fe-2S_ferredoxin-like_sf"/>
</dbReference>
<dbReference type="Gene3D" id="2.40.30.10">
    <property type="entry name" value="Translation factors"/>
    <property type="match status" value="1"/>
</dbReference>
<comment type="caution">
    <text evidence="3">The sequence shown here is derived from an EMBL/GenBank/DDBJ whole genome shotgun (WGS) entry which is preliminary data.</text>
</comment>
<reference evidence="3 4" key="1">
    <citation type="submission" date="2017-08" db="EMBL/GenBank/DDBJ databases">
        <title>Infants hospitalized years apart are colonized by the same room-sourced microbial strains.</title>
        <authorList>
            <person name="Brooks B."/>
            <person name="Olm M.R."/>
            <person name="Firek B.A."/>
            <person name="Baker R."/>
            <person name="Thomas B.C."/>
            <person name="Morowitz M.J."/>
            <person name="Banfield J.F."/>
        </authorList>
    </citation>
    <scope>NUCLEOTIDE SEQUENCE [LARGE SCALE GENOMIC DNA]</scope>
    <source>
        <strain evidence="3">S2_005_003_R2_43</strain>
    </source>
</reference>
<dbReference type="InterPro" id="IPR017927">
    <property type="entry name" value="FAD-bd_FR_type"/>
</dbReference>
<dbReference type="PROSITE" id="PS00197">
    <property type="entry name" value="2FE2S_FER_1"/>
    <property type="match status" value="1"/>
</dbReference>
<dbReference type="AlphaFoldDB" id="A0A2W5KFL9"/>
<dbReference type="CDD" id="cd00207">
    <property type="entry name" value="fer2"/>
    <property type="match status" value="1"/>
</dbReference>
<dbReference type="InterPro" id="IPR001433">
    <property type="entry name" value="OxRdtase_FAD/NAD-bd"/>
</dbReference>
<dbReference type="PANTHER" id="PTHR47354">
    <property type="entry name" value="NADH OXIDOREDUCTASE HCR"/>
    <property type="match status" value="1"/>
</dbReference>
<feature type="domain" description="FAD-binding FR-type" evidence="2">
    <location>
        <begin position="127"/>
        <end position="226"/>
    </location>
</feature>
<evidence type="ECO:0000259" key="2">
    <source>
        <dbReference type="PROSITE" id="PS51384"/>
    </source>
</evidence>
<dbReference type="SUPFAM" id="SSF63380">
    <property type="entry name" value="Riboflavin synthase domain-like"/>
    <property type="match status" value="1"/>
</dbReference>
<accession>A0A2W5KFL9</accession>
<feature type="domain" description="2Fe-2S ferredoxin-type" evidence="1">
    <location>
        <begin position="25"/>
        <end position="117"/>
    </location>
</feature>
<dbReference type="InterPro" id="IPR006058">
    <property type="entry name" value="2Fe2S_fd_BS"/>
</dbReference>
<evidence type="ECO:0000313" key="3">
    <source>
        <dbReference type="EMBL" id="PZQ14238.1"/>
    </source>
</evidence>
<dbReference type="EMBL" id="QFPN01000006">
    <property type="protein sequence ID" value="PZQ14238.1"/>
    <property type="molecule type" value="Genomic_DNA"/>
</dbReference>